<organism evidence="4 8">
    <name type="scientific">Rotaria magnacalcarata</name>
    <dbReference type="NCBI Taxonomy" id="392030"/>
    <lineage>
        <taxon>Eukaryota</taxon>
        <taxon>Metazoa</taxon>
        <taxon>Spiralia</taxon>
        <taxon>Gnathifera</taxon>
        <taxon>Rotifera</taxon>
        <taxon>Eurotatoria</taxon>
        <taxon>Bdelloidea</taxon>
        <taxon>Philodinida</taxon>
        <taxon>Philodinidae</taxon>
        <taxon>Rotaria</taxon>
    </lineage>
</organism>
<dbReference type="Proteomes" id="UP000681967">
    <property type="component" value="Unassembled WGS sequence"/>
</dbReference>
<dbReference type="Proteomes" id="UP000676336">
    <property type="component" value="Unassembled WGS sequence"/>
</dbReference>
<evidence type="ECO:0000256" key="1">
    <source>
        <dbReference type="SAM" id="MobiDB-lite"/>
    </source>
</evidence>
<comment type="caution">
    <text evidence="4">The sequence shown here is derived from an EMBL/GenBank/DDBJ whole genome shotgun (WGS) entry which is preliminary data.</text>
</comment>
<dbReference type="EMBL" id="CAJOBG010043368">
    <property type="protein sequence ID" value="CAF4427047.1"/>
    <property type="molecule type" value="Genomic_DNA"/>
</dbReference>
<evidence type="ECO:0000313" key="4">
    <source>
        <dbReference type="EMBL" id="CAF4427047.1"/>
    </source>
</evidence>
<dbReference type="EMBL" id="CAJNRF010011548">
    <property type="protein sequence ID" value="CAF2132749.1"/>
    <property type="molecule type" value="Genomic_DNA"/>
</dbReference>
<reference evidence="4" key="1">
    <citation type="submission" date="2021-02" db="EMBL/GenBank/DDBJ databases">
        <authorList>
            <person name="Nowell W R."/>
        </authorList>
    </citation>
    <scope>NUCLEOTIDE SEQUENCE</scope>
</reference>
<gene>
    <name evidence="5" type="ORF">BYL167_LOCUS54849</name>
    <name evidence="7" type="ORF">GIL414_LOCUS62508</name>
    <name evidence="2" type="ORF">MBJ925_LOCUS19241</name>
    <name evidence="4" type="ORF">OVN521_LOCUS36456</name>
    <name evidence="6" type="ORF">SMN809_LOCUS57376</name>
    <name evidence="3" type="ORF">WKI299_LOCUS26631</name>
</gene>
<feature type="compositionally biased region" description="Polar residues" evidence="1">
    <location>
        <begin position="39"/>
        <end position="51"/>
    </location>
</feature>
<dbReference type="AlphaFoldDB" id="A0A820QY49"/>
<sequence length="51" mass="5417">MSDEVPKARKAKIIGNSNRQVATFIDNQPSSTSSSSSSEKMNNSGATDNDL</sequence>
<dbReference type="Proteomes" id="UP000681720">
    <property type="component" value="Unassembled WGS sequence"/>
</dbReference>
<feature type="compositionally biased region" description="Polar residues" evidence="1">
    <location>
        <begin position="15"/>
        <end position="29"/>
    </location>
</feature>
<evidence type="ECO:0000313" key="2">
    <source>
        <dbReference type="EMBL" id="CAF2084487.1"/>
    </source>
</evidence>
<dbReference type="Proteomes" id="UP000663824">
    <property type="component" value="Unassembled WGS sequence"/>
</dbReference>
<feature type="region of interest" description="Disordered" evidence="1">
    <location>
        <begin position="1"/>
        <end position="51"/>
    </location>
</feature>
<protein>
    <submittedName>
        <fullName evidence="4">Uncharacterized protein</fullName>
    </submittedName>
</protein>
<dbReference type="Proteomes" id="UP000663856">
    <property type="component" value="Unassembled WGS sequence"/>
</dbReference>
<dbReference type="EMBL" id="CAJOBH010197836">
    <property type="protein sequence ID" value="CAF4979827.1"/>
    <property type="molecule type" value="Genomic_DNA"/>
</dbReference>
<proteinExistence type="predicted"/>
<evidence type="ECO:0000313" key="7">
    <source>
        <dbReference type="EMBL" id="CAF5096629.1"/>
    </source>
</evidence>
<dbReference type="EMBL" id="CAJNRE010009740">
    <property type="protein sequence ID" value="CAF2084487.1"/>
    <property type="molecule type" value="Genomic_DNA"/>
</dbReference>
<name>A0A820QY49_9BILA</name>
<dbReference type="Proteomes" id="UP000663866">
    <property type="component" value="Unassembled WGS sequence"/>
</dbReference>
<dbReference type="EMBL" id="CAJOBJ010252396">
    <property type="protein sequence ID" value="CAF5096629.1"/>
    <property type="molecule type" value="Genomic_DNA"/>
</dbReference>
<evidence type="ECO:0000313" key="6">
    <source>
        <dbReference type="EMBL" id="CAF5014953.1"/>
    </source>
</evidence>
<keyword evidence="8" id="KW-1185">Reference proteome</keyword>
<evidence type="ECO:0000313" key="8">
    <source>
        <dbReference type="Proteomes" id="UP000663866"/>
    </source>
</evidence>
<accession>A0A820QY49</accession>
<evidence type="ECO:0000313" key="3">
    <source>
        <dbReference type="EMBL" id="CAF2132749.1"/>
    </source>
</evidence>
<evidence type="ECO:0000313" key="5">
    <source>
        <dbReference type="EMBL" id="CAF4979827.1"/>
    </source>
</evidence>
<dbReference type="EMBL" id="CAJOBI010209738">
    <property type="protein sequence ID" value="CAF5014953.1"/>
    <property type="molecule type" value="Genomic_DNA"/>
</dbReference>
<feature type="non-terminal residue" evidence="4">
    <location>
        <position position="1"/>
    </location>
</feature>